<evidence type="ECO:0000256" key="10">
    <source>
        <dbReference type="SAM" id="MobiDB-lite"/>
    </source>
</evidence>
<organism evidence="14 17">
    <name type="scientific">Allofranklinella schreckenbergeri</name>
    <dbReference type="NCBI Taxonomy" id="1076744"/>
    <lineage>
        <taxon>Bacteria</taxon>
        <taxon>Pseudomonadati</taxon>
        <taxon>Pseudomonadota</taxon>
        <taxon>Betaproteobacteria</taxon>
        <taxon>Burkholderiales</taxon>
        <taxon>Comamonadaceae</taxon>
        <taxon>Allofranklinella</taxon>
    </lineage>
</organism>
<comment type="caution">
    <text evidence="14">The sequence shown here is derived from an EMBL/GenBank/DDBJ whole genome shotgun (WGS) entry which is preliminary data.</text>
</comment>
<feature type="region of interest" description="Disordered" evidence="10">
    <location>
        <begin position="188"/>
        <end position="217"/>
    </location>
</feature>
<evidence type="ECO:0000256" key="8">
    <source>
        <dbReference type="ARBA" id="ARBA00038436"/>
    </source>
</evidence>
<keyword evidence="4 9" id="KW-0997">Cell inner membrane</keyword>
<proteinExistence type="inferred from homology"/>
<evidence type="ECO:0000256" key="9">
    <source>
        <dbReference type="RuleBase" id="RU369079"/>
    </source>
</evidence>
<feature type="transmembrane region" description="Helical" evidence="9">
    <location>
        <begin position="91"/>
        <end position="114"/>
    </location>
</feature>
<accession>A0A3M6PXW0</accession>
<evidence type="ECO:0000256" key="4">
    <source>
        <dbReference type="ARBA" id="ARBA00022519"/>
    </source>
</evidence>
<feature type="compositionally biased region" description="Low complexity" evidence="10">
    <location>
        <begin position="193"/>
        <end position="217"/>
    </location>
</feature>
<comment type="function">
    <text evidence="9">Part of the tripartite ATP-independent periplasmic (TRAP) transport system.</text>
</comment>
<dbReference type="Proteomes" id="UP000281171">
    <property type="component" value="Unassembled WGS sequence"/>
</dbReference>
<accession>A0A3M6QCB2</accession>
<evidence type="ECO:0000256" key="6">
    <source>
        <dbReference type="ARBA" id="ARBA00022989"/>
    </source>
</evidence>
<evidence type="ECO:0000256" key="3">
    <source>
        <dbReference type="ARBA" id="ARBA00022475"/>
    </source>
</evidence>
<dbReference type="PANTHER" id="PTHR35011:SF4">
    <property type="entry name" value="SLL1102 PROTEIN"/>
    <property type="match status" value="1"/>
</dbReference>
<reference evidence="15 16" key="1">
    <citation type="submission" date="2018-10" db="EMBL/GenBank/DDBJ databases">
        <title>Comamonadaceae CDC group NO-1 genome sequencing and assembly.</title>
        <authorList>
            <person name="Bernier A.-M."/>
            <person name="Bernard K."/>
        </authorList>
    </citation>
    <scope>NUCLEOTIDE SEQUENCE [LARGE SCALE GENOMIC DNA]</scope>
    <source>
        <strain evidence="12 15">NML161473</strain>
        <strain evidence="14 17">NML180581</strain>
        <strain evidence="13 16">NML970147</strain>
    </source>
</reference>
<dbReference type="Proteomes" id="UP000267035">
    <property type="component" value="Unassembled WGS sequence"/>
</dbReference>
<evidence type="ECO:0000256" key="5">
    <source>
        <dbReference type="ARBA" id="ARBA00022692"/>
    </source>
</evidence>
<evidence type="ECO:0000256" key="1">
    <source>
        <dbReference type="ARBA" id="ARBA00004429"/>
    </source>
</evidence>
<comment type="subcellular location">
    <subcellularLocation>
        <location evidence="1 9">Cell inner membrane</location>
        <topology evidence="1 9">Multi-pass membrane protein</topology>
    </subcellularLocation>
</comment>
<feature type="transmembrane region" description="Helical" evidence="9">
    <location>
        <begin position="134"/>
        <end position="151"/>
    </location>
</feature>
<comment type="subunit">
    <text evidence="9">The complex comprises the extracytoplasmic solute receptor protein and the two transmembrane proteins.</text>
</comment>
<dbReference type="RefSeq" id="WP_122237550.1">
    <property type="nucleotide sequence ID" value="NZ_RDQK01000030.1"/>
</dbReference>
<evidence type="ECO:0000313" key="13">
    <source>
        <dbReference type="EMBL" id="RMX00049.1"/>
    </source>
</evidence>
<evidence type="ECO:0000256" key="2">
    <source>
        <dbReference type="ARBA" id="ARBA00022448"/>
    </source>
</evidence>
<dbReference type="AlphaFoldDB" id="A0A3M6QT88"/>
<dbReference type="GO" id="GO:0005886">
    <property type="term" value="C:plasma membrane"/>
    <property type="evidence" value="ECO:0007669"/>
    <property type="project" value="UniProtKB-SubCell"/>
</dbReference>
<evidence type="ECO:0000256" key="7">
    <source>
        <dbReference type="ARBA" id="ARBA00023136"/>
    </source>
</evidence>
<evidence type="ECO:0000313" key="14">
    <source>
        <dbReference type="EMBL" id="RMX06237.1"/>
    </source>
</evidence>
<dbReference type="EMBL" id="RDQM01000003">
    <property type="protein sequence ID" value="RMX00049.1"/>
    <property type="molecule type" value="Genomic_DNA"/>
</dbReference>
<protein>
    <recommendedName>
        <fullName evidence="9">TRAP transporter small permease protein</fullName>
    </recommendedName>
</protein>
<feature type="domain" description="Tripartite ATP-independent periplasmic transporters DctQ component" evidence="11">
    <location>
        <begin position="32"/>
        <end position="161"/>
    </location>
</feature>
<feature type="transmembrane region" description="Helical" evidence="9">
    <location>
        <begin position="55"/>
        <end position="71"/>
    </location>
</feature>
<accession>A0A3M6QT88</accession>
<keyword evidence="7 9" id="KW-0472">Membrane</keyword>
<evidence type="ECO:0000313" key="12">
    <source>
        <dbReference type="EMBL" id="RMW95566.1"/>
    </source>
</evidence>
<keyword evidence="5 9" id="KW-0812">Transmembrane</keyword>
<keyword evidence="15" id="KW-1185">Reference proteome</keyword>
<dbReference type="Proteomes" id="UP000267521">
    <property type="component" value="Unassembled WGS sequence"/>
</dbReference>
<keyword evidence="6 9" id="KW-1133">Transmembrane helix</keyword>
<feature type="transmembrane region" description="Helical" evidence="9">
    <location>
        <begin position="21"/>
        <end position="43"/>
    </location>
</feature>
<gene>
    <name evidence="14" type="ORF">EBQ24_11115</name>
    <name evidence="12" type="ORF">EBQ25_11700</name>
    <name evidence="13" type="ORF">EBQ26_02940</name>
</gene>
<comment type="similarity">
    <text evidence="8 9">Belongs to the TRAP transporter small permease family.</text>
</comment>
<dbReference type="PANTHER" id="PTHR35011">
    <property type="entry name" value="2,3-DIKETO-L-GULONATE TRAP TRANSPORTER SMALL PERMEASE PROTEIN YIAM"/>
    <property type="match status" value="1"/>
</dbReference>
<dbReference type="GO" id="GO:0022857">
    <property type="term" value="F:transmembrane transporter activity"/>
    <property type="evidence" value="ECO:0007669"/>
    <property type="project" value="UniProtKB-UniRule"/>
</dbReference>
<evidence type="ECO:0000259" key="11">
    <source>
        <dbReference type="Pfam" id="PF04290"/>
    </source>
</evidence>
<keyword evidence="2 9" id="KW-0813">Transport</keyword>
<keyword evidence="3" id="KW-1003">Cell membrane</keyword>
<dbReference type="InterPro" id="IPR055348">
    <property type="entry name" value="DctQ"/>
</dbReference>
<dbReference type="Pfam" id="PF04290">
    <property type="entry name" value="DctQ"/>
    <property type="match status" value="1"/>
</dbReference>
<dbReference type="EMBL" id="RDQK01000030">
    <property type="protein sequence ID" value="RMX06237.1"/>
    <property type="molecule type" value="Genomic_DNA"/>
</dbReference>
<evidence type="ECO:0000313" key="17">
    <source>
        <dbReference type="Proteomes" id="UP000281171"/>
    </source>
</evidence>
<evidence type="ECO:0000313" key="15">
    <source>
        <dbReference type="Proteomes" id="UP000267035"/>
    </source>
</evidence>
<evidence type="ECO:0000313" key="16">
    <source>
        <dbReference type="Proteomes" id="UP000267521"/>
    </source>
</evidence>
<name>A0A3M6QT88_9BURK</name>
<dbReference type="InterPro" id="IPR007387">
    <property type="entry name" value="TRAP_DctQ"/>
</dbReference>
<sequence>MKLLLALSRGIDRLNAFIGRYAIWLIFAATFISAVNALVRKIFGTSSNAFLEIQWYLFAWSFLIAAGYTLLHREHVRIDVLNSRLPKKVQVWIDIVGFALFLTPLCLTILYLTWPVVVQMYQSGETSGNSGGLIRWPVWLAIPVGVALLMLQGWSELIKRIAFLTGHGPDPMGKLGDADEALAQALREEAAAREAQQTTGAPTSTPASASAPGAAQA</sequence>
<dbReference type="EMBL" id="RDQL01000024">
    <property type="protein sequence ID" value="RMW95566.1"/>
    <property type="molecule type" value="Genomic_DNA"/>
</dbReference>